<gene>
    <name evidence="3" type="ORF">LCGC14_2691870</name>
</gene>
<organism evidence="3">
    <name type="scientific">marine sediment metagenome</name>
    <dbReference type="NCBI Taxonomy" id="412755"/>
    <lineage>
        <taxon>unclassified sequences</taxon>
        <taxon>metagenomes</taxon>
        <taxon>ecological metagenomes</taxon>
    </lineage>
</organism>
<reference evidence="3" key="1">
    <citation type="journal article" date="2015" name="Nature">
        <title>Complex archaea that bridge the gap between prokaryotes and eukaryotes.</title>
        <authorList>
            <person name="Spang A."/>
            <person name="Saw J.H."/>
            <person name="Jorgensen S.L."/>
            <person name="Zaremba-Niedzwiedzka K."/>
            <person name="Martijn J."/>
            <person name="Lind A.E."/>
            <person name="van Eijk R."/>
            <person name="Schleper C."/>
            <person name="Guy L."/>
            <person name="Ettema T.J."/>
        </authorList>
    </citation>
    <scope>NUCLEOTIDE SEQUENCE</scope>
</reference>
<dbReference type="InterPro" id="IPR036069">
    <property type="entry name" value="DUF34/NIF3_sf"/>
</dbReference>
<protein>
    <recommendedName>
        <fullName evidence="4">NIF3-like protein 1</fullName>
    </recommendedName>
</protein>
<dbReference type="Gene3D" id="3.40.1390.30">
    <property type="entry name" value="NIF3 (NGG1p interacting factor 3)-like"/>
    <property type="match status" value="2"/>
</dbReference>
<dbReference type="InterPro" id="IPR002678">
    <property type="entry name" value="DUF34/NIF3"/>
</dbReference>
<keyword evidence="2" id="KW-0479">Metal-binding</keyword>
<dbReference type="NCBIfam" id="TIGR00486">
    <property type="entry name" value="YbgI_SA1388"/>
    <property type="match status" value="1"/>
</dbReference>
<evidence type="ECO:0008006" key="4">
    <source>
        <dbReference type="Google" id="ProtNLM"/>
    </source>
</evidence>
<dbReference type="GO" id="GO:0005737">
    <property type="term" value="C:cytoplasm"/>
    <property type="evidence" value="ECO:0007669"/>
    <property type="project" value="TreeGrafter"/>
</dbReference>
<dbReference type="SUPFAM" id="SSF102705">
    <property type="entry name" value="NIF3 (NGG1p interacting factor 3)-like"/>
    <property type="match status" value="1"/>
</dbReference>
<comment type="caution">
    <text evidence="3">The sequence shown here is derived from an EMBL/GenBank/DDBJ whole genome shotgun (WGS) entry which is preliminary data.</text>
</comment>
<comment type="similarity">
    <text evidence="1">Belongs to the GTP cyclohydrolase I type 2/NIF3 family.</text>
</comment>
<dbReference type="GO" id="GO:0046872">
    <property type="term" value="F:metal ion binding"/>
    <property type="evidence" value="ECO:0007669"/>
    <property type="project" value="UniProtKB-KW"/>
</dbReference>
<dbReference type="AlphaFoldDB" id="A0A0F9BT01"/>
<dbReference type="Pfam" id="PF01784">
    <property type="entry name" value="DUF34_NIF3"/>
    <property type="match status" value="1"/>
</dbReference>
<dbReference type="EMBL" id="LAZR01047730">
    <property type="protein sequence ID" value="KKK93539.1"/>
    <property type="molecule type" value="Genomic_DNA"/>
</dbReference>
<evidence type="ECO:0000256" key="2">
    <source>
        <dbReference type="ARBA" id="ARBA00022723"/>
    </source>
</evidence>
<proteinExistence type="inferred from homology"/>
<dbReference type="PANTHER" id="PTHR13799">
    <property type="entry name" value="NGG1 INTERACTING FACTOR 3"/>
    <property type="match status" value="1"/>
</dbReference>
<accession>A0A0F9BT01</accession>
<dbReference type="PANTHER" id="PTHR13799:SF14">
    <property type="entry name" value="GTP CYCLOHYDROLASE 1 TYPE 2 HOMOLOG"/>
    <property type="match status" value="1"/>
</dbReference>
<dbReference type="FunFam" id="3.40.1390.30:FF:000001">
    <property type="entry name" value="GTP cyclohydrolase 1 type 2"/>
    <property type="match status" value="1"/>
</dbReference>
<evidence type="ECO:0000256" key="1">
    <source>
        <dbReference type="ARBA" id="ARBA00006964"/>
    </source>
</evidence>
<name>A0A0F9BT01_9ZZZZ</name>
<evidence type="ECO:0000313" key="3">
    <source>
        <dbReference type="EMBL" id="KKK93539.1"/>
    </source>
</evidence>
<sequence>MLTVDTIASFLKEFAPTELAEDWDNVGLLVGDPTRRARRVMTCLTVTPASAAEAIEGKADLIVAHHPMPFQPVRRLTTETTTGRLLLDLIAARIALYSPHTAFDSAAEGINRRLAAGLKLRGIWPLRPQGEGSSAALGAGRWGWLQEPMTLEELAARVKQFLSIEHLQIVGDPSRPTRTVAVACGAAGEFLEAARDEGCDCMLVGETRFHTCLEAEAAGIGLLLPGHFASERFAVECLADVLAERFPELEIWASRRERDPLRWV</sequence>